<dbReference type="NCBIfam" id="NF033484">
    <property type="entry name" value="Stp1_PP2C_phos"/>
    <property type="match status" value="1"/>
</dbReference>
<organism evidence="2 3">
    <name type="scientific">Marinococcus luteus</name>
    <dbReference type="NCBI Taxonomy" id="1122204"/>
    <lineage>
        <taxon>Bacteria</taxon>
        <taxon>Bacillati</taxon>
        <taxon>Bacillota</taxon>
        <taxon>Bacilli</taxon>
        <taxon>Bacillales</taxon>
        <taxon>Bacillaceae</taxon>
        <taxon>Marinococcus</taxon>
    </lineage>
</organism>
<dbReference type="PROSITE" id="PS51746">
    <property type="entry name" value="PPM_2"/>
    <property type="match status" value="1"/>
</dbReference>
<evidence type="ECO:0000259" key="1">
    <source>
        <dbReference type="PROSITE" id="PS51746"/>
    </source>
</evidence>
<sequence length="249" mass="27111">MNHMFLTDRGKLRPHNEDTGGIVTHASGIVLAVVADGMGGHSAGDVASAMAYQTLKDAWEENPSVDSIEEASEWLTDNMIKANEAIIRHARHYPEHAGMGTTLVAAICHPSFTVTGNIGDSRSYIWTDRTIQQQSEDHSLVQELYNKGQISALEAQSHPQKNILTKALGTDRGLSPDIYTYEWGEGDGVLLCTDGLTNKLGAEDMAGMLASHKHLREGVEAMVQAANDRGGEDNITIAVVMREEEVWTN</sequence>
<accession>A0A1H2Q8X7</accession>
<dbReference type="InterPro" id="IPR015655">
    <property type="entry name" value="PP2C"/>
</dbReference>
<reference evidence="2 3" key="1">
    <citation type="submission" date="2016-10" db="EMBL/GenBank/DDBJ databases">
        <authorList>
            <person name="de Groot N.N."/>
        </authorList>
    </citation>
    <scope>NUCLEOTIDE SEQUENCE [LARGE SCALE GENOMIC DNA]</scope>
    <source>
        <strain evidence="2 3">DSM 23126</strain>
    </source>
</reference>
<dbReference type="PANTHER" id="PTHR47992">
    <property type="entry name" value="PROTEIN PHOSPHATASE"/>
    <property type="match status" value="1"/>
</dbReference>
<dbReference type="GO" id="GO:0004722">
    <property type="term" value="F:protein serine/threonine phosphatase activity"/>
    <property type="evidence" value="ECO:0007669"/>
    <property type="project" value="InterPro"/>
</dbReference>
<name>A0A1H2Q8X7_9BACI</name>
<evidence type="ECO:0000313" key="2">
    <source>
        <dbReference type="EMBL" id="SDW03606.1"/>
    </source>
</evidence>
<dbReference type="CDD" id="cd00143">
    <property type="entry name" value="PP2Cc"/>
    <property type="match status" value="1"/>
</dbReference>
<feature type="domain" description="PPM-type phosphatase" evidence="1">
    <location>
        <begin position="2"/>
        <end position="242"/>
    </location>
</feature>
<keyword evidence="3" id="KW-1185">Reference proteome</keyword>
<dbReference type="InterPro" id="IPR001932">
    <property type="entry name" value="PPM-type_phosphatase-like_dom"/>
</dbReference>
<protein>
    <submittedName>
        <fullName evidence="2">Protein phosphatase</fullName>
    </submittedName>
</protein>
<dbReference type="SMART" id="SM00331">
    <property type="entry name" value="PP2C_SIG"/>
    <property type="match status" value="1"/>
</dbReference>
<dbReference type="OrthoDB" id="9801841at2"/>
<dbReference type="SMART" id="SM00332">
    <property type="entry name" value="PP2Cc"/>
    <property type="match status" value="1"/>
</dbReference>
<dbReference type="Proteomes" id="UP000199488">
    <property type="component" value="Unassembled WGS sequence"/>
</dbReference>
<dbReference type="AlphaFoldDB" id="A0A1H2Q8X7"/>
<dbReference type="InterPro" id="IPR036457">
    <property type="entry name" value="PPM-type-like_dom_sf"/>
</dbReference>
<evidence type="ECO:0000313" key="3">
    <source>
        <dbReference type="Proteomes" id="UP000199488"/>
    </source>
</evidence>
<dbReference type="STRING" id="1122204.SAMN05421781_0211"/>
<dbReference type="SUPFAM" id="SSF81606">
    <property type="entry name" value="PP2C-like"/>
    <property type="match status" value="1"/>
</dbReference>
<proteinExistence type="predicted"/>
<dbReference type="Gene3D" id="3.60.40.10">
    <property type="entry name" value="PPM-type phosphatase domain"/>
    <property type="match status" value="1"/>
</dbReference>
<gene>
    <name evidence="2" type="ORF">SAMN05421781_0211</name>
</gene>
<dbReference type="EMBL" id="FNNC01000001">
    <property type="protein sequence ID" value="SDW03606.1"/>
    <property type="molecule type" value="Genomic_DNA"/>
</dbReference>
<dbReference type="Pfam" id="PF13672">
    <property type="entry name" value="PP2C_2"/>
    <property type="match status" value="1"/>
</dbReference>